<dbReference type="InterPro" id="IPR037050">
    <property type="entry name" value="DUF1254_sf"/>
</dbReference>
<proteinExistence type="predicted"/>
<evidence type="ECO:0000259" key="3">
    <source>
        <dbReference type="Pfam" id="PF06863"/>
    </source>
</evidence>
<organism evidence="4 5">
    <name type="scientific">Bradyrhizobium japonicum</name>
    <dbReference type="NCBI Taxonomy" id="375"/>
    <lineage>
        <taxon>Bacteria</taxon>
        <taxon>Pseudomonadati</taxon>
        <taxon>Pseudomonadota</taxon>
        <taxon>Alphaproteobacteria</taxon>
        <taxon>Hyphomicrobiales</taxon>
        <taxon>Nitrobacteraceae</taxon>
        <taxon>Bradyrhizobium</taxon>
    </lineage>
</organism>
<dbReference type="Pfam" id="PF06863">
    <property type="entry name" value="DUF1254"/>
    <property type="match status" value="1"/>
</dbReference>
<evidence type="ECO:0008006" key="6">
    <source>
        <dbReference type="Google" id="ProtNLM"/>
    </source>
</evidence>
<feature type="domain" description="DUF1214" evidence="2">
    <location>
        <begin position="360"/>
        <end position="469"/>
    </location>
</feature>
<sequence length="489" mass="53653">MPHPIWLLQQKGGFMNVINRRLVLAIGLTCFTAIPPANAQSISPTEAQQIAEDAYVYGYSLITTEVTRVQMSNVPKVEGFTSPTGQFVNVPRYPPADYRGVSAPNADTLYSVAWLDLTEPQVFSHPDMGDRFYLFEITDLWMSDSTDSPSKRTASGKAANYLFTGPGWKGEVPADMKHFPMATRYMVILGRTYADGSEADYRAVNALQAQYKITPLSAWGKPYAPVAPPVNPSPGFSMTDKPQTVILGMGTEGYFNLMAQLMAAAAPAPAADAPMLASMAKIGIASGKPFEMSKLDPAVQQALKDIPRTALKKIEANKENLGGVVDGWSITKGLGTYGPSDYMKRAVVAAFGWPANQERDAVYPNTEKDSAGQKLTGANKYTLTFQKGATPPVNGFWSFTMYMIDQGWWFVPNPLNRFTVSMRDNPKFDADGSLTLYFQNESPGADKEANWLPAPKGDFVLMLRMYWPKDTPPSIIDGSWKVPQVVKVN</sequence>
<dbReference type="Gene3D" id="2.60.120.600">
    <property type="entry name" value="Domain of unknown function DUF1214, C-terminal domain"/>
    <property type="match status" value="1"/>
</dbReference>
<evidence type="ECO:0000259" key="2">
    <source>
        <dbReference type="Pfam" id="PF06742"/>
    </source>
</evidence>
<dbReference type="Proteomes" id="UP001549291">
    <property type="component" value="Unassembled WGS sequence"/>
</dbReference>
<dbReference type="Pfam" id="PF06742">
    <property type="entry name" value="DUF1214"/>
    <property type="match status" value="1"/>
</dbReference>
<dbReference type="InterPro" id="IPR037049">
    <property type="entry name" value="DUF1214_C_sf"/>
</dbReference>
<evidence type="ECO:0000313" key="4">
    <source>
        <dbReference type="EMBL" id="MET4720951.1"/>
    </source>
</evidence>
<name>A0ABV2RVK2_BRAJP</name>
<dbReference type="EMBL" id="JBEPTQ010000002">
    <property type="protein sequence ID" value="MET4720951.1"/>
    <property type="molecule type" value="Genomic_DNA"/>
</dbReference>
<keyword evidence="1" id="KW-0732">Signal</keyword>
<dbReference type="SUPFAM" id="SSF160935">
    <property type="entry name" value="VPA0735-like"/>
    <property type="match status" value="1"/>
</dbReference>
<evidence type="ECO:0000256" key="1">
    <source>
        <dbReference type="SAM" id="SignalP"/>
    </source>
</evidence>
<feature type="chain" id="PRO_5047379419" description="DUF1254 domain-containing protein" evidence="1">
    <location>
        <begin position="40"/>
        <end position="489"/>
    </location>
</feature>
<accession>A0ABV2RVK2</accession>
<feature type="signal peptide" evidence="1">
    <location>
        <begin position="1"/>
        <end position="39"/>
    </location>
</feature>
<dbReference type="RefSeq" id="WP_244436835.1">
    <property type="nucleotide sequence ID" value="NZ_CP066351.1"/>
</dbReference>
<dbReference type="PANTHER" id="PTHR36509">
    <property type="entry name" value="BLL3101 PROTEIN"/>
    <property type="match status" value="1"/>
</dbReference>
<keyword evidence="5" id="KW-1185">Reference proteome</keyword>
<dbReference type="InterPro" id="IPR010679">
    <property type="entry name" value="DUF1254"/>
</dbReference>
<protein>
    <recommendedName>
        <fullName evidence="6">DUF1254 domain-containing protein</fullName>
    </recommendedName>
</protein>
<dbReference type="PANTHER" id="PTHR36509:SF2">
    <property type="entry name" value="BLL3101 PROTEIN"/>
    <property type="match status" value="1"/>
</dbReference>
<reference evidence="4 5" key="1">
    <citation type="submission" date="2024-06" db="EMBL/GenBank/DDBJ databases">
        <title>Genomic Encyclopedia of Type Strains, Phase V (KMG-V): Genome sequencing to study the core and pangenomes of soil and plant-associated prokaryotes.</title>
        <authorList>
            <person name="Whitman W."/>
        </authorList>
    </citation>
    <scope>NUCLEOTIDE SEQUENCE [LARGE SCALE GENOMIC DNA]</scope>
    <source>
        <strain evidence="4 5">USDA 160</strain>
    </source>
</reference>
<gene>
    <name evidence="4" type="ORF">ABIF63_005057</name>
</gene>
<comment type="caution">
    <text evidence="4">The sequence shown here is derived from an EMBL/GenBank/DDBJ whole genome shotgun (WGS) entry which is preliminary data.</text>
</comment>
<evidence type="ECO:0000313" key="5">
    <source>
        <dbReference type="Proteomes" id="UP001549291"/>
    </source>
</evidence>
<dbReference type="Gene3D" id="2.60.40.1610">
    <property type="entry name" value="Domain of unknown function DUF1254"/>
    <property type="match status" value="1"/>
</dbReference>
<dbReference type="InterPro" id="IPR010621">
    <property type="entry name" value="DUF1214"/>
</dbReference>
<feature type="domain" description="DUF1254" evidence="3">
    <location>
        <begin position="85"/>
        <end position="215"/>
    </location>
</feature>